<dbReference type="EMBL" id="CADCTG010000319">
    <property type="protein sequence ID" value="CAA9284473.1"/>
    <property type="molecule type" value="Genomic_DNA"/>
</dbReference>
<dbReference type="Gene3D" id="2.40.128.150">
    <property type="entry name" value="Cysteine proteinases"/>
    <property type="match status" value="1"/>
</dbReference>
<evidence type="ECO:0000256" key="1">
    <source>
        <dbReference type="ARBA" id="ARBA00006547"/>
    </source>
</evidence>
<organism evidence="3">
    <name type="scientific">uncultured Acetobacteraceae bacterium</name>
    <dbReference type="NCBI Taxonomy" id="169975"/>
    <lineage>
        <taxon>Bacteria</taxon>
        <taxon>Pseudomonadati</taxon>
        <taxon>Pseudomonadota</taxon>
        <taxon>Alphaproteobacteria</taxon>
        <taxon>Acetobacterales</taxon>
        <taxon>Acetobacteraceae</taxon>
        <taxon>environmental samples</taxon>
    </lineage>
</organism>
<sequence length="278" mass="29963">MSARPPPVDLDAYCGRIGHGGPLAPTLETLRALQALHVAAIPFEAIDALLGRGVDISPAAVDAKLIGVRRGGYCYEQNGLFRRVLRAVGFRVEGLLARVRWQLPEDAPPTPRTHMALRVEADGAPWLADVGFGAAVPTAPLRMDTAEPQPTPHGPFRLLPSGDAGGWRVQARLGEGWATLYDLLPEPQLDVDYEPANWFTATHPASPFRRSLIVARTTSEGRHTLLDGRLTVRAPGGDVERRARLDADGIERALAETFGLHVEPAWRAAIERAAAAPG</sequence>
<proteinExistence type="inferred from homology"/>
<keyword evidence="3" id="KW-0012">Acyltransferase</keyword>
<dbReference type="PANTHER" id="PTHR11786:SF0">
    <property type="entry name" value="ARYLAMINE N-ACETYLTRANSFERASE 4-RELATED"/>
    <property type="match status" value="1"/>
</dbReference>
<dbReference type="SUPFAM" id="SSF54001">
    <property type="entry name" value="Cysteine proteinases"/>
    <property type="match status" value="1"/>
</dbReference>
<dbReference type="InterPro" id="IPR038765">
    <property type="entry name" value="Papain-like_cys_pep_sf"/>
</dbReference>
<dbReference type="EC" id="2.3.1.5" evidence="3"/>
<comment type="similarity">
    <text evidence="1 2">Belongs to the arylamine N-acetyltransferase family.</text>
</comment>
<dbReference type="InterPro" id="IPR001447">
    <property type="entry name" value="Arylamine_N-AcTrfase"/>
</dbReference>
<protein>
    <submittedName>
        <fullName evidence="3">Arylamine N-acetyltransferase</fullName>
        <ecNumber evidence="3">2.3.1.5</ecNumber>
    </submittedName>
</protein>
<dbReference type="GO" id="GO:0004060">
    <property type="term" value="F:arylamine N-acetyltransferase activity"/>
    <property type="evidence" value="ECO:0007669"/>
    <property type="project" value="UniProtKB-EC"/>
</dbReference>
<keyword evidence="3" id="KW-0808">Transferase</keyword>
<dbReference type="PRINTS" id="PR01543">
    <property type="entry name" value="ANATRNSFRASE"/>
</dbReference>
<gene>
    <name evidence="3" type="ORF">AVDCRST_MAG08-4091</name>
</gene>
<evidence type="ECO:0000256" key="2">
    <source>
        <dbReference type="RuleBase" id="RU003452"/>
    </source>
</evidence>
<dbReference type="AlphaFoldDB" id="A0A6J4JQ15"/>
<dbReference type="Pfam" id="PF00797">
    <property type="entry name" value="Acetyltransf_2"/>
    <property type="match status" value="1"/>
</dbReference>
<dbReference type="Gene3D" id="3.30.2140.10">
    <property type="entry name" value="Arylamine N-acetyltransferase"/>
    <property type="match status" value="1"/>
</dbReference>
<evidence type="ECO:0000313" key="3">
    <source>
        <dbReference type="EMBL" id="CAA9284473.1"/>
    </source>
</evidence>
<name>A0A6J4JQ15_9PROT</name>
<dbReference type="PANTHER" id="PTHR11786">
    <property type="entry name" value="N-HYDROXYARYLAMINE O-ACETYLTRANSFERASE"/>
    <property type="match status" value="1"/>
</dbReference>
<accession>A0A6J4JQ15</accession>
<reference evidence="3" key="1">
    <citation type="submission" date="2020-02" db="EMBL/GenBank/DDBJ databases">
        <authorList>
            <person name="Meier V. D."/>
        </authorList>
    </citation>
    <scope>NUCLEOTIDE SEQUENCE</scope>
    <source>
        <strain evidence="3">AVDCRST_MAG08</strain>
    </source>
</reference>